<evidence type="ECO:0000313" key="2">
    <source>
        <dbReference type="Proteomes" id="UP000596248"/>
    </source>
</evidence>
<evidence type="ECO:0008006" key="3">
    <source>
        <dbReference type="Google" id="ProtNLM"/>
    </source>
</evidence>
<sequence>MSVISHFTKGIEIEDYRGHMHLGRNEGNISLIQEYFNNKYRHPLYSNPSLIKRIQVSDHALNRWNERVGPITDKYTLEQVINTLFFQIRCGVEFEPQDVGVIDNDIVFTYYKENDTIVISTFYGRKSLNFILNSFIKLRRFNKYKSEKIDLSIPSEVLDSQLLPPIPSETMIFQGSWTKYYMEKYTDYGSSWLFIHELSGEKHGRVIPVDLTLPPSEKLSQSILRAIYLMGYSDYVYQHVQHFKGEQLQKYLQKLQLHIPA</sequence>
<organism evidence="1 2">
    <name type="scientific">Brevibacillus choshinensis</name>
    <dbReference type="NCBI Taxonomy" id="54911"/>
    <lineage>
        <taxon>Bacteria</taxon>
        <taxon>Bacillati</taxon>
        <taxon>Bacillota</taxon>
        <taxon>Bacilli</taxon>
        <taxon>Bacillales</taxon>
        <taxon>Paenibacillaceae</taxon>
        <taxon>Brevibacillus</taxon>
    </lineage>
</organism>
<keyword evidence="2" id="KW-1185">Reference proteome</keyword>
<evidence type="ECO:0000313" key="1">
    <source>
        <dbReference type="EMBL" id="QRG65993.1"/>
    </source>
</evidence>
<protein>
    <recommendedName>
        <fullName evidence="3">WYL domain-containing protein</fullName>
    </recommendedName>
</protein>
<dbReference type="Proteomes" id="UP000596248">
    <property type="component" value="Chromosome"/>
</dbReference>
<name>A0ABX7FJP1_BRECH</name>
<reference evidence="1 2" key="1">
    <citation type="submission" date="2021-01" db="EMBL/GenBank/DDBJ databases">
        <title>Identification of strong promoters based on the transcriptome of Brevibacillus choshinensis.</title>
        <authorList>
            <person name="Yao D."/>
            <person name="Zhang K."/>
            <person name="Wu J."/>
        </authorList>
    </citation>
    <scope>NUCLEOTIDE SEQUENCE [LARGE SCALE GENOMIC DNA]</scope>
    <source>
        <strain evidence="1 2">HPD31-SP3</strain>
    </source>
</reference>
<proteinExistence type="predicted"/>
<accession>A0ABX7FJP1</accession>
<dbReference type="RefSeq" id="WP_203353062.1">
    <property type="nucleotide sequence ID" value="NZ_CP069127.1"/>
</dbReference>
<gene>
    <name evidence="1" type="ORF">JNE38_20765</name>
</gene>
<dbReference type="EMBL" id="CP069127">
    <property type="protein sequence ID" value="QRG65993.1"/>
    <property type="molecule type" value="Genomic_DNA"/>
</dbReference>